<protein>
    <recommendedName>
        <fullName evidence="2">Helicase XPB/Ssl2 N-terminal domain-containing protein</fullName>
    </recommendedName>
</protein>
<name>A0A917PQX0_9DEIO</name>
<feature type="compositionally biased region" description="Low complexity" evidence="1">
    <location>
        <begin position="180"/>
        <end position="192"/>
    </location>
</feature>
<evidence type="ECO:0000313" key="3">
    <source>
        <dbReference type="EMBL" id="GGJ88678.1"/>
    </source>
</evidence>
<keyword evidence="4" id="KW-1185">Reference proteome</keyword>
<feature type="region of interest" description="Disordered" evidence="1">
    <location>
        <begin position="180"/>
        <end position="201"/>
    </location>
</feature>
<sequence>MTGERPGQSAGQAAHPGLRLDALLERMAAPQLIRMAARFAPGEDARQIQKARTAVERTLESSARLGALVKTLTPLEVFLLGEVKRAGGVQDGWALLVAARVRGLRPDGKPAPVELYRHFRPAAFAGAEVIWPLLADGLLMPFTLPNPFMEGFGRGLEAGSSLVTADERLLAALPDAPRPPARLALPAQESPAAPAPVPAPQRTQLQLQETLRAVRAEGGLALTKTGEYNRNALKRLQKRAPALPDLEFWLEVTQLGGLLEVQGEALQPTPAATDLHAFSPDALRGLYPGLAETWEPSGQLVAHLHPLRAALLAVLREVPPLTVAQLAQVFEASTPDTLRLPSWRGQGLQWRPWLTEALTGPLRTLGLVSVTGEGEGAVVTPAPDAPSTPGGPAWVVQPNFEVVAYPAQLDAAALGLLRAAEAVRFDEHSVTYRLTRESVYAALEGGMTLDALLGRLERASAAPVPGGVRSTVQGWAARRERLVFHQGVTLLEFPDGAARDAYRAVSGGRAIGETLLLPAPDRAVPRGAPVLRYDRPPRPALRVTPGGLITRHGDLDFLGRDLLARVARPVPGGYDLVPGPMTALTVRELESRVEGTLPPLMRLQLERWSGTQPAPALGQVTLLQHPQATALLQDPTLAPLLEGLLAPGLLLVRAGREAALREQLGALGLAPDAAFTAATGHPGPRAGTPDYEFPEDTRRKRALLEEAIRDGRQVHLMYQTETYHGWYGESRPGKTRQRRLVPREIYREGSTPYLLAEGVDDPEEERIRVGYVLGIALL</sequence>
<dbReference type="EMBL" id="BMOE01000022">
    <property type="protein sequence ID" value="GGJ88678.1"/>
    <property type="molecule type" value="Genomic_DNA"/>
</dbReference>
<reference evidence="3" key="2">
    <citation type="submission" date="2020-09" db="EMBL/GenBank/DDBJ databases">
        <authorList>
            <person name="Sun Q."/>
            <person name="Ohkuma M."/>
        </authorList>
    </citation>
    <scope>NUCLEOTIDE SEQUENCE</scope>
    <source>
        <strain evidence="3">JCM 14371</strain>
    </source>
</reference>
<dbReference type="AlphaFoldDB" id="A0A917PQX0"/>
<evidence type="ECO:0000313" key="4">
    <source>
        <dbReference type="Proteomes" id="UP000635726"/>
    </source>
</evidence>
<dbReference type="Pfam" id="PF13625">
    <property type="entry name" value="Helicase_C_3"/>
    <property type="match status" value="1"/>
</dbReference>
<organism evidence="3 4">
    <name type="scientific">Deinococcus aquiradiocola</name>
    <dbReference type="NCBI Taxonomy" id="393059"/>
    <lineage>
        <taxon>Bacteria</taxon>
        <taxon>Thermotogati</taxon>
        <taxon>Deinococcota</taxon>
        <taxon>Deinococci</taxon>
        <taxon>Deinococcales</taxon>
        <taxon>Deinococcaceae</taxon>
        <taxon>Deinococcus</taxon>
    </lineage>
</organism>
<proteinExistence type="predicted"/>
<evidence type="ECO:0000259" key="2">
    <source>
        <dbReference type="Pfam" id="PF13625"/>
    </source>
</evidence>
<dbReference type="InterPro" id="IPR032830">
    <property type="entry name" value="XPB/Ssl2_N"/>
</dbReference>
<reference evidence="3" key="1">
    <citation type="journal article" date="2014" name="Int. J. Syst. Evol. Microbiol.">
        <title>Complete genome sequence of Corynebacterium casei LMG S-19264T (=DSM 44701T), isolated from a smear-ripened cheese.</title>
        <authorList>
            <consortium name="US DOE Joint Genome Institute (JGI-PGF)"/>
            <person name="Walter F."/>
            <person name="Albersmeier A."/>
            <person name="Kalinowski J."/>
            <person name="Ruckert C."/>
        </authorList>
    </citation>
    <scope>NUCLEOTIDE SEQUENCE</scope>
    <source>
        <strain evidence="3">JCM 14371</strain>
    </source>
</reference>
<feature type="domain" description="Helicase XPB/Ssl2 N-terminal" evidence="2">
    <location>
        <begin position="395"/>
        <end position="492"/>
    </location>
</feature>
<comment type="caution">
    <text evidence="3">The sequence shown here is derived from an EMBL/GenBank/DDBJ whole genome shotgun (WGS) entry which is preliminary data.</text>
</comment>
<evidence type="ECO:0000256" key="1">
    <source>
        <dbReference type="SAM" id="MobiDB-lite"/>
    </source>
</evidence>
<gene>
    <name evidence="3" type="ORF">GCM10008939_35960</name>
</gene>
<dbReference type="RefSeq" id="WP_188964698.1">
    <property type="nucleotide sequence ID" value="NZ_BMOE01000022.1"/>
</dbReference>
<accession>A0A917PQX0</accession>
<dbReference type="Proteomes" id="UP000635726">
    <property type="component" value="Unassembled WGS sequence"/>
</dbReference>